<dbReference type="Proteomes" id="UP000784294">
    <property type="component" value="Unassembled WGS sequence"/>
</dbReference>
<protein>
    <submittedName>
        <fullName evidence="1">Uncharacterized protein</fullName>
    </submittedName>
</protein>
<evidence type="ECO:0000313" key="1">
    <source>
        <dbReference type="EMBL" id="VEL30674.1"/>
    </source>
</evidence>
<reference evidence="1" key="1">
    <citation type="submission" date="2018-11" db="EMBL/GenBank/DDBJ databases">
        <authorList>
            <consortium name="Pathogen Informatics"/>
        </authorList>
    </citation>
    <scope>NUCLEOTIDE SEQUENCE</scope>
</reference>
<dbReference type="EMBL" id="CAAALY010114398">
    <property type="protein sequence ID" value="VEL30674.1"/>
    <property type="molecule type" value="Genomic_DNA"/>
</dbReference>
<comment type="caution">
    <text evidence="1">The sequence shown here is derived from an EMBL/GenBank/DDBJ whole genome shotgun (WGS) entry which is preliminary data.</text>
</comment>
<dbReference type="AlphaFoldDB" id="A0A3S5AS58"/>
<organism evidence="1 2">
    <name type="scientific">Protopolystoma xenopodis</name>
    <dbReference type="NCBI Taxonomy" id="117903"/>
    <lineage>
        <taxon>Eukaryota</taxon>
        <taxon>Metazoa</taxon>
        <taxon>Spiralia</taxon>
        <taxon>Lophotrochozoa</taxon>
        <taxon>Platyhelminthes</taxon>
        <taxon>Monogenea</taxon>
        <taxon>Polyopisthocotylea</taxon>
        <taxon>Polystomatidea</taxon>
        <taxon>Polystomatidae</taxon>
        <taxon>Protopolystoma</taxon>
    </lineage>
</organism>
<gene>
    <name evidence="1" type="ORF">PXEA_LOCUS24114</name>
</gene>
<evidence type="ECO:0000313" key="2">
    <source>
        <dbReference type="Proteomes" id="UP000784294"/>
    </source>
</evidence>
<sequence length="64" mass="7138">MLASVDRRARAVREACGETPEVVRLVESTVDRLVSKWSQLAEPPFYWDDDEGLDDAEVDVGSLS</sequence>
<proteinExistence type="predicted"/>
<dbReference type="OrthoDB" id="10057795at2759"/>
<accession>A0A3S5AS58</accession>
<keyword evidence="2" id="KW-1185">Reference proteome</keyword>
<name>A0A3S5AS58_9PLAT</name>